<dbReference type="Gene3D" id="2.70.150.10">
    <property type="entry name" value="Calcium-transporting ATPase, cytoplasmic transduction domain A"/>
    <property type="match status" value="1"/>
</dbReference>
<dbReference type="InterPro" id="IPR036412">
    <property type="entry name" value="HAD-like_sf"/>
</dbReference>
<dbReference type="Proteomes" id="UP001562159">
    <property type="component" value="Unassembled WGS sequence"/>
</dbReference>
<feature type="transmembrane region" description="Helical" evidence="19">
    <location>
        <begin position="89"/>
        <end position="108"/>
    </location>
</feature>
<dbReference type="InterPro" id="IPR008250">
    <property type="entry name" value="ATPase_P-typ_transduc_dom_A_sf"/>
</dbReference>
<dbReference type="InterPro" id="IPR023298">
    <property type="entry name" value="ATPase_P-typ_TM_dom_sf"/>
</dbReference>
<evidence type="ECO:0000256" key="2">
    <source>
        <dbReference type="ARBA" id="ARBA00004429"/>
    </source>
</evidence>
<dbReference type="Gene3D" id="3.40.1110.10">
    <property type="entry name" value="Calcium-transporting ATPase, cytoplasmic domain N"/>
    <property type="match status" value="1"/>
</dbReference>
<feature type="transmembrane region" description="Helical" evidence="19">
    <location>
        <begin position="251"/>
        <end position="271"/>
    </location>
</feature>
<dbReference type="SUPFAM" id="SSF56784">
    <property type="entry name" value="HAD-like"/>
    <property type="match status" value="1"/>
</dbReference>
<dbReference type="Pfam" id="PF13246">
    <property type="entry name" value="Cation_ATPase"/>
    <property type="match status" value="1"/>
</dbReference>
<feature type="transmembrane region" description="Helical" evidence="19">
    <location>
        <begin position="753"/>
        <end position="772"/>
    </location>
</feature>
<evidence type="ECO:0000256" key="16">
    <source>
        <dbReference type="ARBA" id="ARBA00029806"/>
    </source>
</evidence>
<evidence type="ECO:0000259" key="20">
    <source>
        <dbReference type="SMART" id="SM00831"/>
    </source>
</evidence>
<proteinExistence type="inferred from homology"/>
<feature type="transmembrane region" description="Helical" evidence="19">
    <location>
        <begin position="277"/>
        <end position="302"/>
    </location>
</feature>
<keyword evidence="12" id="KW-0460">Magnesium</keyword>
<dbReference type="PROSITE" id="PS00154">
    <property type="entry name" value="ATPASE_E1_E2"/>
    <property type="match status" value="1"/>
</dbReference>
<feature type="domain" description="Cation-transporting P-type ATPase N-terminal" evidence="20">
    <location>
        <begin position="12"/>
        <end position="85"/>
    </location>
</feature>
<comment type="subcellular location">
    <subcellularLocation>
        <location evidence="2">Cell inner membrane</location>
        <topology evidence="2">Multi-pass membrane protein</topology>
    </subcellularLocation>
</comment>
<dbReference type="SUPFAM" id="SSF81665">
    <property type="entry name" value="Calcium ATPase, transmembrane domain M"/>
    <property type="match status" value="1"/>
</dbReference>
<dbReference type="Pfam" id="PF00122">
    <property type="entry name" value="E1-E2_ATPase"/>
    <property type="match status" value="1"/>
</dbReference>
<keyword evidence="6" id="KW-1003">Cell membrane</keyword>
<evidence type="ECO:0000256" key="1">
    <source>
        <dbReference type="ARBA" id="ARBA00003954"/>
    </source>
</evidence>
<dbReference type="InterPro" id="IPR001757">
    <property type="entry name" value="P_typ_ATPase"/>
</dbReference>
<dbReference type="SFLD" id="SFLDF00027">
    <property type="entry name" value="p-type_atpase"/>
    <property type="match status" value="1"/>
</dbReference>
<evidence type="ECO:0000256" key="13">
    <source>
        <dbReference type="ARBA" id="ARBA00022967"/>
    </source>
</evidence>
<dbReference type="SMART" id="SM00831">
    <property type="entry name" value="Cation_ATPase_N"/>
    <property type="match status" value="1"/>
</dbReference>
<dbReference type="Pfam" id="PF00690">
    <property type="entry name" value="Cation_ATPase_N"/>
    <property type="match status" value="1"/>
</dbReference>
<keyword evidence="13" id="KW-1278">Translocase</keyword>
<sequence length="855" mass="92326">MNDVSHTSAATDPALVPQARLFDRLGSTRDGLPQAEALRRLAAHGPNEADGNERAGHFAALVELFGNPLVLMLLAAAAVSGFLGDRAGAAIIVAIVLMSITLNYTLSYRSKLAAERLRQEIAPIARVLRDGIWCDVPRRELVPGDVIRLMAGDRVPADARLLEARELHVQQSALTGESAPAEKDACEEPHGSTGADAQHLVFLGTSVAAGTATAIVLATGSDTAFGDVAARLSERPPPTEFERGLAGFARLIMRTVFGLVLVVLLAGIVFHRPLLETLLFALALAVGLTPEFMPMITTVTLARGAMRMSRHRVVVKHLAAIEDFGSMTVLLSDKTGTLTRNETEVFEAVDPLGKPSPRTEGLAHLNSSLQTGIRSPLDEAILRDCASAQEGFRKLDEIPFDFERRRLSVVAEHGDEILLVSKGAPEFVIPRCASCEVDGSNHKLGGDELKDIARICDSYARQGMRVLAVAYRSVDRKSRYTTADEDDLVLAGFIVFADPVLPDAADSLRALVRDGIAVKILSGDNEFVVRHVCEQVGLDTREVVTGTQVEQLDQDALGIVAERASVFARLNPAQKHRIVLALKNRRYVVGFLGDGINDAPSLHAADVGISVANAVDVAREAADIVLGQRDLGALHAGVIEGRRAFANVTKYLLMGTSSNFGNMLSMAAASLVLPFLPMLPTQILLNNFMYDIAQITIPGDNVDASQLQAPRRWDIRLIRRFMLGVGPISSLYDFLTFYMLLALLHASEAEFHTGWFIESLATQALVLFVIRTTGNPLRSRPSKTLVASVLAVVIAGIALPFTPLGTDFGFVPVPPVFFAFLAVATITYLLLVELVKRRFFRDDAAGQAPGRYMPP</sequence>
<feature type="transmembrane region" description="Helical" evidence="19">
    <location>
        <begin position="784"/>
        <end position="802"/>
    </location>
</feature>
<dbReference type="Pfam" id="PF00689">
    <property type="entry name" value="Cation_ATPase_C"/>
    <property type="match status" value="1"/>
</dbReference>
<dbReference type="PRINTS" id="PR01836">
    <property type="entry name" value="MGATPASE"/>
</dbReference>
<evidence type="ECO:0000256" key="17">
    <source>
        <dbReference type="ARBA" id="ARBA00047295"/>
    </source>
</evidence>
<comment type="caution">
    <text evidence="21">The sequence shown here is derived from an EMBL/GenBank/DDBJ whole genome shotgun (WGS) entry which is preliminary data.</text>
</comment>
<dbReference type="InterPro" id="IPR044492">
    <property type="entry name" value="P_typ_ATPase_HD_dom"/>
</dbReference>
<evidence type="ECO:0000256" key="14">
    <source>
        <dbReference type="ARBA" id="ARBA00022989"/>
    </source>
</evidence>
<protein>
    <recommendedName>
        <fullName evidence="5">Magnesium-transporting ATPase, P-type 1</fullName>
        <ecNumber evidence="4">7.2.2.14</ecNumber>
    </recommendedName>
    <alternativeName>
        <fullName evidence="16">Mg(2+) transport ATPase, P-type 1</fullName>
    </alternativeName>
</protein>
<dbReference type="NCBIfam" id="TIGR01524">
    <property type="entry name" value="ATPase-IIIB_Mg"/>
    <property type="match status" value="1"/>
</dbReference>
<evidence type="ECO:0000256" key="11">
    <source>
        <dbReference type="ARBA" id="ARBA00022840"/>
    </source>
</evidence>
<name>A0ABV4AX25_9GAMM</name>
<evidence type="ECO:0000256" key="9">
    <source>
        <dbReference type="ARBA" id="ARBA00022692"/>
    </source>
</evidence>
<dbReference type="InterPro" id="IPR006415">
    <property type="entry name" value="P-type_ATPase_IIIB"/>
</dbReference>
<comment type="catalytic activity">
    <reaction evidence="17">
        <text>Mg(2+)(out) + ATP + H2O = Mg(2+)(in) + ADP + phosphate + H(+)</text>
        <dbReference type="Rhea" id="RHEA:10260"/>
        <dbReference type="ChEBI" id="CHEBI:15377"/>
        <dbReference type="ChEBI" id="CHEBI:15378"/>
        <dbReference type="ChEBI" id="CHEBI:18420"/>
        <dbReference type="ChEBI" id="CHEBI:30616"/>
        <dbReference type="ChEBI" id="CHEBI:43474"/>
        <dbReference type="ChEBI" id="CHEBI:456216"/>
        <dbReference type="EC" id="7.2.2.14"/>
    </reaction>
</comment>
<feature type="transmembrane region" description="Helical" evidence="19">
    <location>
        <begin position="721"/>
        <end position="741"/>
    </location>
</feature>
<gene>
    <name evidence="21" type="primary">mgtA</name>
    <name evidence="21" type="ORF">AB7878_18005</name>
</gene>
<comment type="similarity">
    <text evidence="3">Belongs to the cation transport ATPase (P-type) (TC 3.A.3) family. Type IIIB subfamily.</text>
</comment>
<feature type="region of interest" description="Disordered" evidence="18">
    <location>
        <begin position="173"/>
        <end position="192"/>
    </location>
</feature>
<dbReference type="InterPro" id="IPR006068">
    <property type="entry name" value="ATPase_P-typ_cation-transptr_C"/>
</dbReference>
<comment type="function">
    <text evidence="1">Mediates magnesium influx to the cytosol.</text>
</comment>
<evidence type="ECO:0000256" key="19">
    <source>
        <dbReference type="SAM" id="Phobius"/>
    </source>
</evidence>
<feature type="transmembrane region" description="Helical" evidence="19">
    <location>
        <begin position="808"/>
        <end position="831"/>
    </location>
</feature>
<keyword evidence="11" id="KW-0067">ATP-binding</keyword>
<evidence type="ECO:0000256" key="5">
    <source>
        <dbReference type="ARBA" id="ARBA00013555"/>
    </source>
</evidence>
<accession>A0ABV4AX25</accession>
<feature type="transmembrane region" description="Helical" evidence="19">
    <location>
        <begin position="64"/>
        <end position="83"/>
    </location>
</feature>
<evidence type="ECO:0000256" key="15">
    <source>
        <dbReference type="ARBA" id="ARBA00023136"/>
    </source>
</evidence>
<evidence type="ECO:0000256" key="18">
    <source>
        <dbReference type="SAM" id="MobiDB-lite"/>
    </source>
</evidence>
<organism evidence="21 22">
    <name type="scientific">Rhodanobacter humi</name>
    <dbReference type="NCBI Taxonomy" id="1888173"/>
    <lineage>
        <taxon>Bacteria</taxon>
        <taxon>Pseudomonadati</taxon>
        <taxon>Pseudomonadota</taxon>
        <taxon>Gammaproteobacteria</taxon>
        <taxon>Lysobacterales</taxon>
        <taxon>Rhodanobacteraceae</taxon>
        <taxon>Rhodanobacter</taxon>
    </lineage>
</organism>
<feature type="compositionally biased region" description="Basic and acidic residues" evidence="18">
    <location>
        <begin position="180"/>
        <end position="190"/>
    </location>
</feature>
<evidence type="ECO:0000313" key="21">
    <source>
        <dbReference type="EMBL" id="MEY2184309.1"/>
    </source>
</evidence>
<dbReference type="InterPro" id="IPR023299">
    <property type="entry name" value="ATPase_P-typ_cyto_dom_N"/>
</dbReference>
<dbReference type="InterPro" id="IPR018303">
    <property type="entry name" value="ATPase_P-typ_P_site"/>
</dbReference>
<dbReference type="NCBIfam" id="TIGR01494">
    <property type="entry name" value="ATPase_P-type"/>
    <property type="match status" value="2"/>
</dbReference>
<evidence type="ECO:0000313" key="22">
    <source>
        <dbReference type="Proteomes" id="UP001562159"/>
    </source>
</evidence>
<dbReference type="SUPFAM" id="SSF81653">
    <property type="entry name" value="Calcium ATPase, transduction domain A"/>
    <property type="match status" value="1"/>
</dbReference>
<keyword evidence="7" id="KW-0997">Cell inner membrane</keyword>
<dbReference type="PANTHER" id="PTHR42861">
    <property type="entry name" value="CALCIUM-TRANSPORTING ATPASE"/>
    <property type="match status" value="1"/>
</dbReference>
<evidence type="ECO:0000256" key="10">
    <source>
        <dbReference type="ARBA" id="ARBA00022741"/>
    </source>
</evidence>
<dbReference type="Gene3D" id="3.40.50.1000">
    <property type="entry name" value="HAD superfamily/HAD-like"/>
    <property type="match status" value="1"/>
</dbReference>
<keyword evidence="9 19" id="KW-0812">Transmembrane</keyword>
<reference evidence="21 22" key="1">
    <citation type="submission" date="2024-07" db="EMBL/GenBank/DDBJ databases">
        <title>Molecular mechanisms and environmental adaptations of flagellar loss and biofilm growth of Rhodanobacter under environmental stress.</title>
        <authorList>
            <person name="Chen M."/>
        </authorList>
    </citation>
    <scope>NUCLEOTIDE SEQUENCE [LARGE SCALE GENOMIC DNA]</scope>
    <source>
        <strain evidence="21 22">RS22</strain>
    </source>
</reference>
<keyword evidence="22" id="KW-1185">Reference proteome</keyword>
<dbReference type="SFLD" id="SFLDG00002">
    <property type="entry name" value="C1.7:_P-type_atpase_like"/>
    <property type="match status" value="1"/>
</dbReference>
<dbReference type="SFLD" id="SFLDS00003">
    <property type="entry name" value="Haloacid_Dehalogenase"/>
    <property type="match status" value="1"/>
</dbReference>
<evidence type="ECO:0000256" key="7">
    <source>
        <dbReference type="ARBA" id="ARBA00022519"/>
    </source>
</evidence>
<dbReference type="EC" id="7.2.2.14" evidence="4"/>
<evidence type="ECO:0000256" key="4">
    <source>
        <dbReference type="ARBA" id="ARBA00012786"/>
    </source>
</evidence>
<keyword evidence="15 19" id="KW-0472">Membrane</keyword>
<keyword evidence="8" id="KW-0597">Phosphoprotein</keyword>
<evidence type="ECO:0000256" key="3">
    <source>
        <dbReference type="ARBA" id="ARBA00008746"/>
    </source>
</evidence>
<dbReference type="Gene3D" id="1.20.1110.10">
    <property type="entry name" value="Calcium-transporting ATPase, transmembrane domain"/>
    <property type="match status" value="1"/>
</dbReference>
<evidence type="ECO:0000256" key="12">
    <source>
        <dbReference type="ARBA" id="ARBA00022842"/>
    </source>
</evidence>
<keyword evidence="14 19" id="KW-1133">Transmembrane helix</keyword>
<evidence type="ECO:0000256" key="8">
    <source>
        <dbReference type="ARBA" id="ARBA00022553"/>
    </source>
</evidence>
<dbReference type="InterPro" id="IPR004014">
    <property type="entry name" value="ATPase_P-typ_cation-transptr_N"/>
</dbReference>
<evidence type="ECO:0000256" key="6">
    <source>
        <dbReference type="ARBA" id="ARBA00022475"/>
    </source>
</evidence>
<dbReference type="InterPro" id="IPR023214">
    <property type="entry name" value="HAD_sf"/>
</dbReference>
<dbReference type="InterPro" id="IPR059000">
    <property type="entry name" value="ATPase_P-type_domA"/>
</dbReference>
<dbReference type="EMBL" id="JBGBPY010000001">
    <property type="protein sequence ID" value="MEY2184309.1"/>
    <property type="molecule type" value="Genomic_DNA"/>
</dbReference>
<keyword evidence="10" id="KW-0547">Nucleotide-binding</keyword>